<sequence length="454" mass="49395">EAERRPGAPQNPGGVAGTFEGARAEDAGTERGPASPQPAPSASGRSQGQCPRPIQCFLRKPGGHVAGVQTRRLPAPRHGPALRPRTGHLLPHLPPLPAATALYARCPATGREQGRAAEHHGIEEDSACTRPRGGHRGAEKGSAENVVKCRAGLLSGRRWRGRFPAAPGEKREWDLGLRLPRGASRFSRSRGTNGAGPEGPPTSPRPCHQSPPTRPASRLRRRAAGQRVQASAARPGASGPSRVSMPGVKLTTQAYCKMVLHGAKYPHCAVNGLLVAEKQKPRKEHLPLGGPGAHHTLFVDCIPLFHGTLALAPMLEVALTLIDSWCKDHSYVIAGYYQANERVKDASPNQVAEKVASRIAEGFSDTALIMVDNTKFTMDCVAPTIHVYEHHENRWRCRDPHHDYCEDWPEAQRISASLLDSRSYETLVDFDNHLDDIRNDWTNPEINKAVLHLC</sequence>
<dbReference type="HOGENOM" id="CLU_087337_0_1_1"/>
<dbReference type="Proteomes" id="UP000028761">
    <property type="component" value="Chromosome 18"/>
</dbReference>
<feature type="domain" description="MPN" evidence="5">
    <location>
        <begin position="248"/>
        <end position="394"/>
    </location>
</feature>
<evidence type="ECO:0000256" key="1">
    <source>
        <dbReference type="ARBA" id="ARBA00004397"/>
    </source>
</evidence>
<comment type="subunit">
    <text evidence="3">Component of the ER membrane protein complex (EMC). EMC8 and EMC9 are mutually exclusive subunits of the EMC complex.</text>
</comment>
<dbReference type="STRING" id="9555.ENSPANP00000004021"/>
<evidence type="ECO:0000259" key="5">
    <source>
        <dbReference type="PROSITE" id="PS50249"/>
    </source>
</evidence>
<dbReference type="GeneTree" id="ENSGT00390000006738"/>
<reference evidence="6" key="2">
    <citation type="submission" date="2025-08" db="UniProtKB">
        <authorList>
            <consortium name="Ensembl"/>
        </authorList>
    </citation>
    <scope>IDENTIFICATION</scope>
</reference>
<feature type="region of interest" description="Disordered" evidence="4">
    <location>
        <begin position="182"/>
        <end position="245"/>
    </location>
</feature>
<feature type="region of interest" description="Disordered" evidence="4">
    <location>
        <begin position="117"/>
        <end position="143"/>
    </location>
</feature>
<dbReference type="PANTHER" id="PTHR12941:SF13">
    <property type="entry name" value="ER MEMBRANE PROTEIN COMPLEX SUBUNIT 8"/>
    <property type="match status" value="1"/>
</dbReference>
<feature type="compositionally biased region" description="Low complexity" evidence="4">
    <location>
        <begin position="230"/>
        <end position="242"/>
    </location>
</feature>
<dbReference type="Pfam" id="PF03665">
    <property type="entry name" value="UPF0172"/>
    <property type="match status" value="1"/>
</dbReference>
<organism evidence="6 7">
    <name type="scientific">Papio anubis</name>
    <name type="common">Olive baboon</name>
    <dbReference type="NCBI Taxonomy" id="9555"/>
    <lineage>
        <taxon>Eukaryota</taxon>
        <taxon>Metazoa</taxon>
        <taxon>Chordata</taxon>
        <taxon>Craniata</taxon>
        <taxon>Vertebrata</taxon>
        <taxon>Euteleostomi</taxon>
        <taxon>Mammalia</taxon>
        <taxon>Eutheria</taxon>
        <taxon>Euarchontoglires</taxon>
        <taxon>Primates</taxon>
        <taxon>Haplorrhini</taxon>
        <taxon>Catarrhini</taxon>
        <taxon>Cercopithecidae</taxon>
        <taxon>Cercopithecinae</taxon>
        <taxon>Papio</taxon>
    </lineage>
</organism>
<dbReference type="eggNOG" id="KOG3289">
    <property type="taxonomic scope" value="Eukaryota"/>
</dbReference>
<evidence type="ECO:0000256" key="2">
    <source>
        <dbReference type="ARBA" id="ARBA00007461"/>
    </source>
</evidence>
<name>A0A096MVY0_PAPAN</name>
<reference evidence="6" key="3">
    <citation type="submission" date="2025-09" db="UniProtKB">
        <authorList>
            <consortium name="Ensembl"/>
        </authorList>
    </citation>
    <scope>IDENTIFICATION</scope>
</reference>
<reference evidence="6 7" key="1">
    <citation type="submission" date="2012-03" db="EMBL/GenBank/DDBJ databases">
        <title>Whole Genome Assembly of Papio anubis.</title>
        <authorList>
            <person name="Liu Y.L."/>
            <person name="Abraham K.A."/>
            <person name="Akbar H.A."/>
            <person name="Ali S.A."/>
            <person name="Anosike U.A."/>
            <person name="Aqrawi P.A."/>
            <person name="Arias F.A."/>
            <person name="Attaway T.A."/>
            <person name="Awwad R.A."/>
            <person name="Babu C.B."/>
            <person name="Bandaranaike D.B."/>
            <person name="Battles P.B."/>
            <person name="Bell A.B."/>
            <person name="Beltran B.B."/>
            <person name="Berhane-Mersha D.B."/>
            <person name="Bess C.B."/>
            <person name="Bickham C.B."/>
            <person name="Bolden T.B."/>
            <person name="Carter K.C."/>
            <person name="Chau D.C."/>
            <person name="Chavez A.C."/>
            <person name="Clerc-Blankenburg K.C."/>
            <person name="Coyle M.C."/>
            <person name="Dao M.D."/>
            <person name="Davila M.L.D."/>
            <person name="Davy-Carroll L.D."/>
            <person name="Denson S.D."/>
            <person name="Dinh H.D."/>
            <person name="Fernandez S.F."/>
            <person name="Fernando P.F."/>
            <person name="Forbes L.F."/>
            <person name="Francis C.F."/>
            <person name="Francisco L.F."/>
            <person name="Fu Q.F."/>
            <person name="Garcia-Iii R.G."/>
            <person name="Garrett T.G."/>
            <person name="Gross S.G."/>
            <person name="Gubbala S.G."/>
            <person name="Hirani K.H."/>
            <person name="Hogues M.H."/>
            <person name="Hollins B.H."/>
            <person name="Jackson L.J."/>
            <person name="Javaid M.J."/>
            <person name="Jhangiani S.J."/>
            <person name="Johnson A.J."/>
            <person name="Johnson B.J."/>
            <person name="Jones J.J."/>
            <person name="Joshi V.J."/>
            <person name="Kalu J.K."/>
            <person name="Khan N.K."/>
            <person name="Korchina V.K."/>
            <person name="Kovar C.K."/>
            <person name="Lago L.L."/>
            <person name="Lara F.L."/>
            <person name="Le T.-K.L."/>
            <person name="Lee S.L."/>
            <person name="Legall-Iii F.L."/>
            <person name="Lemon S.L."/>
            <person name="Liu J.L."/>
            <person name="Liu Y.-S.L."/>
            <person name="Liyanage D.L."/>
            <person name="Lopez J.L."/>
            <person name="Lorensuhewa L.L."/>
            <person name="Mata R.M."/>
            <person name="Mathew T.M."/>
            <person name="Mercado C.M."/>
            <person name="Mercado I.M."/>
            <person name="Morales K.M."/>
            <person name="Morgan M.M."/>
            <person name="Munidasa M.M."/>
            <person name="Ngo D.N."/>
            <person name="Nguyen L.N."/>
            <person name="Nguyen T.N."/>
            <person name="Nguyen N.N."/>
            <person name="Obregon M.O."/>
            <person name="Okwuonu G.O."/>
            <person name="Ongeri F.O."/>
            <person name="Onwere C.O."/>
            <person name="Osifeso I.O."/>
            <person name="Parra A.P."/>
            <person name="Patil S.P."/>
            <person name="Perez A.P."/>
            <person name="Perez Y.P."/>
            <person name="Pham C.P."/>
            <person name="Pu L.-L.P."/>
            <person name="Puazo M.P."/>
            <person name="Quiroz J.Q."/>
            <person name="Rouhana J.R."/>
            <person name="Ruiz M.R."/>
            <person name="Ruiz S.-J.R."/>
            <person name="Saada N.S."/>
            <person name="Santibanez J.S."/>
            <person name="Scheel M.S."/>
            <person name="Schneider B.S."/>
            <person name="Simmons D.S."/>
            <person name="Sisson I.S."/>
            <person name="Tang L.-Y.T."/>
            <person name="Thornton R.T."/>
            <person name="Tisius J.T."/>
            <person name="Toledanes G.T."/>
            <person name="Trejos Z.T."/>
            <person name="Usmani K.U."/>
            <person name="Varghese R.V."/>
            <person name="Vattathil S.V."/>
            <person name="Vee V.V."/>
            <person name="Walker D.W."/>
            <person name="Weissenberger G.W."/>
            <person name="White C.W."/>
            <person name="Williams A.W."/>
            <person name="Woodworth J.W."/>
            <person name="Wright R.W."/>
            <person name="Zhu Y.Z."/>
            <person name="Han Y.H."/>
            <person name="Newsham I.N."/>
            <person name="Nazareth L.N."/>
            <person name="Worley K.W."/>
            <person name="Muzny D.M."/>
            <person name="Rogers J.R."/>
            <person name="Gibbs R.G."/>
        </authorList>
    </citation>
    <scope>NUCLEOTIDE SEQUENCE [LARGE SCALE GENOMIC DNA]</scope>
</reference>
<comment type="similarity">
    <text evidence="2">Belongs to the EMC8/EMC9 family.</text>
</comment>
<dbReference type="Ensembl" id="ENSPANT00000006520.3">
    <property type="protein sequence ID" value="ENSPANP00000004021.2"/>
    <property type="gene ID" value="ENSPANG00000042376.1"/>
</dbReference>
<evidence type="ECO:0000313" key="7">
    <source>
        <dbReference type="Proteomes" id="UP000028761"/>
    </source>
</evidence>
<accession>A0A096MVY0</accession>
<dbReference type="InterPro" id="IPR005366">
    <property type="entry name" value="EMC8/9"/>
</dbReference>
<dbReference type="PANTHER" id="PTHR12941">
    <property type="entry name" value="ER MEMBRANE PROTEIN COMPLEX"/>
    <property type="match status" value="1"/>
</dbReference>
<keyword evidence="7" id="KW-1185">Reference proteome</keyword>
<proteinExistence type="inferred from homology"/>
<dbReference type="ExpressionAtlas" id="A0A096MVY0">
    <property type="expression patterns" value="baseline"/>
</dbReference>
<dbReference type="GO" id="GO:0072546">
    <property type="term" value="C:EMC complex"/>
    <property type="evidence" value="ECO:0007669"/>
    <property type="project" value="InterPro"/>
</dbReference>
<dbReference type="AlphaFoldDB" id="A0A096MVY0"/>
<evidence type="ECO:0000313" key="6">
    <source>
        <dbReference type="Ensembl" id="ENSPANP00000004021.2"/>
    </source>
</evidence>
<protein>
    <recommendedName>
        <fullName evidence="5">MPN domain-containing protein</fullName>
    </recommendedName>
</protein>
<dbReference type="InterPro" id="IPR037518">
    <property type="entry name" value="MPN"/>
</dbReference>
<dbReference type="Bgee" id="ENSPANG00000018845">
    <property type="expression patterns" value="Expressed in abdominal segment muscle and 66 other cell types or tissues"/>
</dbReference>
<feature type="region of interest" description="Disordered" evidence="4">
    <location>
        <begin position="1"/>
        <end position="63"/>
    </location>
</feature>
<comment type="subcellular location">
    <subcellularLocation>
        <location evidence="1">Endoplasmic reticulum membrane</location>
        <topology evidence="1">Peripheral membrane protein</topology>
        <orientation evidence="1">Cytoplasmic side</orientation>
    </subcellularLocation>
</comment>
<evidence type="ECO:0000256" key="3">
    <source>
        <dbReference type="ARBA" id="ARBA00046436"/>
    </source>
</evidence>
<dbReference type="CDD" id="cd08060">
    <property type="entry name" value="MPN_UPF0172"/>
    <property type="match status" value="1"/>
</dbReference>
<evidence type="ECO:0000256" key="4">
    <source>
        <dbReference type="SAM" id="MobiDB-lite"/>
    </source>
</evidence>
<dbReference type="PROSITE" id="PS50249">
    <property type="entry name" value="MPN"/>
    <property type="match status" value="1"/>
</dbReference>